<organism evidence="17 18">
    <name type="scientific">Batrachochytrium salamandrivorans</name>
    <dbReference type="NCBI Taxonomy" id="1357716"/>
    <lineage>
        <taxon>Eukaryota</taxon>
        <taxon>Fungi</taxon>
        <taxon>Fungi incertae sedis</taxon>
        <taxon>Chytridiomycota</taxon>
        <taxon>Chytridiomycota incertae sedis</taxon>
        <taxon>Chytridiomycetes</taxon>
        <taxon>Rhizophydiales</taxon>
        <taxon>Rhizophydiales incertae sedis</taxon>
        <taxon>Batrachochytrium</taxon>
    </lineage>
</organism>
<evidence type="ECO:0000256" key="10">
    <source>
        <dbReference type="ARBA" id="ARBA00022989"/>
    </source>
</evidence>
<dbReference type="Gene3D" id="2.80.10.50">
    <property type="match status" value="1"/>
</dbReference>
<proteinExistence type="inferred from homology"/>
<dbReference type="EC" id="2.4.1.109" evidence="4 14"/>
<evidence type="ECO:0000256" key="3">
    <source>
        <dbReference type="ARBA" id="ARBA00007222"/>
    </source>
</evidence>
<dbReference type="Pfam" id="PF02815">
    <property type="entry name" value="MIR"/>
    <property type="match status" value="1"/>
</dbReference>
<keyword evidence="18" id="KW-1185">Reference proteome</keyword>
<evidence type="ECO:0000256" key="5">
    <source>
        <dbReference type="ARBA" id="ARBA00022676"/>
    </source>
</evidence>
<evidence type="ECO:0000256" key="1">
    <source>
        <dbReference type="ARBA" id="ARBA00004477"/>
    </source>
</evidence>
<dbReference type="Proteomes" id="UP001648503">
    <property type="component" value="Unassembled WGS sequence"/>
</dbReference>
<dbReference type="InterPro" id="IPR032421">
    <property type="entry name" value="PMT_4TMC"/>
</dbReference>
<evidence type="ECO:0000256" key="4">
    <source>
        <dbReference type="ARBA" id="ARBA00012839"/>
    </source>
</evidence>
<evidence type="ECO:0000256" key="11">
    <source>
        <dbReference type="ARBA" id="ARBA00023136"/>
    </source>
</evidence>
<feature type="transmembrane region" description="Helical" evidence="14">
    <location>
        <begin position="105"/>
        <end position="122"/>
    </location>
</feature>
<protein>
    <recommendedName>
        <fullName evidence="4 14">Dolichyl-phosphate-mannose--protein mannosyltransferase</fullName>
        <ecNumber evidence="4 14">2.4.1.109</ecNumber>
    </recommendedName>
</protein>
<comment type="subcellular location">
    <subcellularLocation>
        <location evidence="1 14">Endoplasmic reticulum membrane</location>
        <topology evidence="1 14">Multi-pass membrane protein</topology>
    </subcellularLocation>
</comment>
<keyword evidence="9 14" id="KW-0256">Endoplasmic reticulum</keyword>
<reference evidence="17 18" key="1">
    <citation type="submission" date="2021-02" db="EMBL/GenBank/DDBJ databases">
        <title>Variation within the Batrachochytrium salamandrivorans European outbreak.</title>
        <authorList>
            <person name="Kelly M."/>
            <person name="Pasmans F."/>
            <person name="Shea T.P."/>
            <person name="Munoz J.F."/>
            <person name="Carranza S."/>
            <person name="Cuomo C.A."/>
            <person name="Martel A."/>
        </authorList>
    </citation>
    <scope>NUCLEOTIDE SEQUENCE [LARGE SCALE GENOMIC DNA]</scope>
    <source>
        <strain evidence="17 18">AMFP18/2</strain>
    </source>
</reference>
<feature type="transmembrane region" description="Helical" evidence="14">
    <location>
        <begin position="679"/>
        <end position="698"/>
    </location>
</feature>
<evidence type="ECO:0000256" key="15">
    <source>
        <dbReference type="SAM" id="MobiDB-lite"/>
    </source>
</evidence>
<keyword evidence="7 14" id="KW-0812">Transmembrane</keyword>
<comment type="pathway">
    <text evidence="2 14">Protein modification; protein glycosylation.</text>
</comment>
<keyword evidence="6 14" id="KW-0808">Transferase</keyword>
<feature type="transmembrane region" description="Helical" evidence="14">
    <location>
        <begin position="649"/>
        <end position="667"/>
    </location>
</feature>
<feature type="transmembrane region" description="Helical" evidence="14">
    <location>
        <begin position="188"/>
        <end position="209"/>
    </location>
</feature>
<comment type="function">
    <text evidence="14">Transfers mannose from Dol-P-mannose to Ser or Thr residues on proteins.</text>
</comment>
<dbReference type="InterPro" id="IPR036300">
    <property type="entry name" value="MIR_dom_sf"/>
</dbReference>
<dbReference type="InterPro" id="IPR027005">
    <property type="entry name" value="PMT-like"/>
</dbReference>
<dbReference type="SMART" id="SM00472">
    <property type="entry name" value="MIR"/>
    <property type="match status" value="3"/>
</dbReference>
<name>A0ABQ8FHR8_9FUNG</name>
<dbReference type="PROSITE" id="PS50919">
    <property type="entry name" value="MIR"/>
    <property type="match status" value="2"/>
</dbReference>
<comment type="catalytic activity">
    <reaction evidence="12 14">
        <text>a di-trans,poly-cis-dolichyl beta-D-mannosyl phosphate + L-threonyl-[protein] = 3-O-(alpha-D-mannosyl)-L-threonyl-[protein] + a di-trans,poly-cis-dolichyl phosphate + H(+)</text>
        <dbReference type="Rhea" id="RHEA:53396"/>
        <dbReference type="Rhea" id="RHEA-COMP:11060"/>
        <dbReference type="Rhea" id="RHEA-COMP:13547"/>
        <dbReference type="Rhea" id="RHEA-COMP:19498"/>
        <dbReference type="Rhea" id="RHEA-COMP:19501"/>
        <dbReference type="ChEBI" id="CHEBI:15378"/>
        <dbReference type="ChEBI" id="CHEBI:30013"/>
        <dbReference type="ChEBI" id="CHEBI:57683"/>
        <dbReference type="ChEBI" id="CHEBI:58211"/>
        <dbReference type="ChEBI" id="CHEBI:137323"/>
        <dbReference type="EC" id="2.4.1.109"/>
    </reaction>
</comment>
<dbReference type="Pfam" id="PF02366">
    <property type="entry name" value="PMT"/>
    <property type="match status" value="1"/>
</dbReference>
<evidence type="ECO:0000256" key="14">
    <source>
        <dbReference type="RuleBase" id="RU367007"/>
    </source>
</evidence>
<feature type="region of interest" description="Disordered" evidence="15">
    <location>
        <begin position="1"/>
        <end position="23"/>
    </location>
</feature>
<dbReference type="InterPro" id="IPR003342">
    <property type="entry name" value="ArnT-like_N"/>
</dbReference>
<feature type="transmembrane region" description="Helical" evidence="14">
    <location>
        <begin position="275"/>
        <end position="296"/>
    </location>
</feature>
<evidence type="ECO:0000313" key="18">
    <source>
        <dbReference type="Proteomes" id="UP001648503"/>
    </source>
</evidence>
<keyword evidence="5 14" id="KW-0328">Glycosyltransferase</keyword>
<evidence type="ECO:0000256" key="6">
    <source>
        <dbReference type="ARBA" id="ARBA00022679"/>
    </source>
</evidence>
<keyword evidence="10 14" id="KW-1133">Transmembrane helix</keyword>
<feature type="transmembrane region" description="Helical" evidence="14">
    <location>
        <begin position="221"/>
        <end position="254"/>
    </location>
</feature>
<feature type="domain" description="MIR" evidence="16">
    <location>
        <begin position="410"/>
        <end position="468"/>
    </location>
</feature>
<evidence type="ECO:0000256" key="9">
    <source>
        <dbReference type="ARBA" id="ARBA00022824"/>
    </source>
</evidence>
<comment type="catalytic activity">
    <reaction evidence="13 14">
        <text>a di-trans,poly-cis-dolichyl beta-D-mannosyl phosphate + L-seryl-[protein] = 3-O-(alpha-D-mannosyl)-L-seryl-[protein] + a di-trans,poly-cis-dolichyl phosphate + H(+)</text>
        <dbReference type="Rhea" id="RHEA:17377"/>
        <dbReference type="Rhea" id="RHEA-COMP:9863"/>
        <dbReference type="Rhea" id="RHEA-COMP:13546"/>
        <dbReference type="Rhea" id="RHEA-COMP:19498"/>
        <dbReference type="Rhea" id="RHEA-COMP:19501"/>
        <dbReference type="ChEBI" id="CHEBI:15378"/>
        <dbReference type="ChEBI" id="CHEBI:29999"/>
        <dbReference type="ChEBI" id="CHEBI:57683"/>
        <dbReference type="ChEBI" id="CHEBI:58211"/>
        <dbReference type="ChEBI" id="CHEBI:137321"/>
        <dbReference type="EC" id="2.4.1.109"/>
    </reaction>
</comment>
<dbReference type="PANTHER" id="PTHR10050">
    <property type="entry name" value="DOLICHYL-PHOSPHATE-MANNOSE--PROTEIN MANNOSYLTRANSFERASE"/>
    <property type="match status" value="1"/>
</dbReference>
<evidence type="ECO:0000256" key="7">
    <source>
        <dbReference type="ARBA" id="ARBA00022692"/>
    </source>
</evidence>
<keyword evidence="8" id="KW-0677">Repeat</keyword>
<feature type="compositionally biased region" description="Basic and acidic residues" evidence="15">
    <location>
        <begin position="9"/>
        <end position="20"/>
    </location>
</feature>
<evidence type="ECO:0000259" key="16">
    <source>
        <dbReference type="PROSITE" id="PS50919"/>
    </source>
</evidence>
<evidence type="ECO:0000313" key="17">
    <source>
        <dbReference type="EMBL" id="KAH6597937.1"/>
    </source>
</evidence>
<evidence type="ECO:0000256" key="2">
    <source>
        <dbReference type="ARBA" id="ARBA00004922"/>
    </source>
</evidence>
<feature type="domain" description="MIR" evidence="16">
    <location>
        <begin position="328"/>
        <end position="388"/>
    </location>
</feature>
<evidence type="ECO:0000256" key="13">
    <source>
        <dbReference type="ARBA" id="ARBA00045102"/>
    </source>
</evidence>
<dbReference type="SUPFAM" id="SSF82109">
    <property type="entry name" value="MIR domain"/>
    <property type="match status" value="1"/>
</dbReference>
<feature type="transmembrane region" description="Helical" evidence="14">
    <location>
        <begin position="52"/>
        <end position="70"/>
    </location>
</feature>
<dbReference type="Pfam" id="PF16192">
    <property type="entry name" value="PMT_4TMC"/>
    <property type="match status" value="1"/>
</dbReference>
<accession>A0ABQ8FHR8</accession>
<evidence type="ECO:0000256" key="8">
    <source>
        <dbReference type="ARBA" id="ARBA00022737"/>
    </source>
</evidence>
<feature type="transmembrane region" description="Helical" evidence="14">
    <location>
        <begin position="611"/>
        <end position="629"/>
    </location>
</feature>
<sequence length="810" mass="92188">MAEIRNRKKLDNQGQRDDNNQKGQTELDAGLAHFDKHSPADIPTTNTPASNVALFVVTVLSVLTRTWMLHYPGEVVFDEVHFGKFASYYLRREYFFDVHPPLGKMFLAGVAYIVGYDGHFLFDNIGDNYTENNVPYLAMRLWCALCGAAVIPVSYMTLREIGVSIAGATLGALLLVFDNALITQSRLILLDSMLMIFCTMCIYFWIRFYKLRHSPFSTAWWFWLLTTGFGIALVCGVKMVGLFTMATVGIATIVDLWEIMDIRRAVPLRKIVKHVAARSLCLIVVPFALYLFPFYLHFSILSHSGTGDAFMSIRFQEGLLNNNNTSGATAVMYGANITMKHGTTKHYLHSHTHLYPLRYDDDRISSQGQQVNGYAHSDVNSLWNMVPVDRELYPPSSEYIPTEQETERDVRYVRHEDIVRLHHVMTGSYLTTHDVASPLTTTNMEMTTLKDQEAETRYNETLWRVMIEDASKGDKLKSKKVLIKLVNVVHNVAIMTDKGALPDWGFKMQQTNGNKNLKDKSNFWRIEKVEHERIVNGVELGEENAKSGAPSLTFMAKFAELQGQMFHHNAALTKPHPYSSPPSYWPFVIRGISFWEKKDGLRQIYLIGNPIVWWLSIASIFFYIVLWGVDRICLRRGIDDFGDNARRWWDRAIGFLLVAWLMHWIPFFAMGRMLFLHHYLPAFIFSTMVAAALFDFLVRVIFARMCTPAGTAGFTSSTLAGNTSENNAATFTMAPKAAVTAYSSLTPLRSMWISQANEPGIRYYLLVGVILIVCGYTFLDFSPLCYGSGFSTLERLRAHKWLSTWDLQYA</sequence>
<comment type="similarity">
    <text evidence="3 14">Belongs to the glycosyltransferase 39 family.</text>
</comment>
<dbReference type="EMBL" id="JAFCIX010000125">
    <property type="protein sequence ID" value="KAH6597937.1"/>
    <property type="molecule type" value="Genomic_DNA"/>
</dbReference>
<keyword evidence="11 14" id="KW-0472">Membrane</keyword>
<dbReference type="PANTHER" id="PTHR10050:SF51">
    <property type="entry name" value="PROTEIN O-MANNOSYL-TRANSFERASE 1"/>
    <property type="match status" value="1"/>
</dbReference>
<feature type="transmembrane region" description="Helical" evidence="14">
    <location>
        <begin position="161"/>
        <end position="181"/>
    </location>
</feature>
<dbReference type="InterPro" id="IPR016093">
    <property type="entry name" value="MIR_motif"/>
</dbReference>
<gene>
    <name evidence="17" type="ORF">BASA50_004092</name>
</gene>
<dbReference type="CDD" id="cd23285">
    <property type="entry name" value="beta-trefoil_MIR_PMT4-like"/>
    <property type="match status" value="1"/>
</dbReference>
<feature type="transmembrane region" description="Helical" evidence="14">
    <location>
        <begin position="134"/>
        <end position="155"/>
    </location>
</feature>
<feature type="transmembrane region" description="Helical" evidence="14">
    <location>
        <begin position="761"/>
        <end position="779"/>
    </location>
</feature>
<evidence type="ECO:0000256" key="12">
    <source>
        <dbReference type="ARBA" id="ARBA00045085"/>
    </source>
</evidence>
<comment type="caution">
    <text evidence="17">The sequence shown here is derived from an EMBL/GenBank/DDBJ whole genome shotgun (WGS) entry which is preliminary data.</text>
</comment>